<organism evidence="2 3">
    <name type="scientific">Streptomyces subrutilus</name>
    <dbReference type="NCBI Taxonomy" id="36818"/>
    <lineage>
        <taxon>Bacteria</taxon>
        <taxon>Bacillati</taxon>
        <taxon>Actinomycetota</taxon>
        <taxon>Actinomycetes</taxon>
        <taxon>Kitasatosporales</taxon>
        <taxon>Streptomycetaceae</taxon>
        <taxon>Streptomyces</taxon>
    </lineage>
</organism>
<dbReference type="Proteomes" id="UP000326831">
    <property type="component" value="Chromosome"/>
</dbReference>
<name>A0A5P2UJR5_9ACTN</name>
<gene>
    <name evidence="2" type="ORF">CP968_15400</name>
    <name evidence="1" type="ORF">GCM10010371_47970</name>
</gene>
<evidence type="ECO:0000313" key="2">
    <source>
        <dbReference type="EMBL" id="QEU79526.1"/>
    </source>
</evidence>
<protein>
    <submittedName>
        <fullName evidence="2">Small secreted protein</fullName>
    </submittedName>
</protein>
<evidence type="ECO:0000313" key="3">
    <source>
        <dbReference type="Proteomes" id="UP000326831"/>
    </source>
</evidence>
<reference evidence="1" key="1">
    <citation type="journal article" date="2014" name="Int. J. Syst. Evol. Microbiol.">
        <title>Complete genome sequence of Corynebacterium casei LMG S-19264T (=DSM 44701T), isolated from a smear-ripened cheese.</title>
        <authorList>
            <consortium name="US DOE Joint Genome Institute (JGI-PGF)"/>
            <person name="Walter F."/>
            <person name="Albersmeier A."/>
            <person name="Kalinowski J."/>
            <person name="Ruckert C."/>
        </authorList>
    </citation>
    <scope>NUCLEOTIDE SEQUENCE</scope>
    <source>
        <strain evidence="1">JCM 4834</strain>
    </source>
</reference>
<evidence type="ECO:0000313" key="1">
    <source>
        <dbReference type="EMBL" id="GGZ82740.1"/>
    </source>
</evidence>
<dbReference type="PROSITE" id="PS51257">
    <property type="entry name" value="PROKAR_LIPOPROTEIN"/>
    <property type="match status" value="1"/>
</dbReference>
<accession>A0A5P2UJR5</accession>
<dbReference type="RefSeq" id="WP_150518547.1">
    <property type="nucleotide sequence ID" value="NZ_BMVX01000020.1"/>
</dbReference>
<dbReference type="AlphaFoldDB" id="A0A5P2UJR5"/>
<reference evidence="2 3" key="2">
    <citation type="submission" date="2017-09" db="EMBL/GenBank/DDBJ databases">
        <authorList>
            <person name="Lee N."/>
            <person name="Cho B.-K."/>
        </authorList>
    </citation>
    <scope>NUCLEOTIDE SEQUENCE [LARGE SCALE GENOMIC DNA]</scope>
    <source>
        <strain evidence="2 3">ATCC 27467</strain>
    </source>
</reference>
<dbReference type="Proteomes" id="UP000634660">
    <property type="component" value="Unassembled WGS sequence"/>
</dbReference>
<dbReference type="OrthoDB" id="4350650at2"/>
<sequence>MNKKLAAALSGGAVLMLVLSGCGGDDSDKKADAWAKKVCDQWQPELKKIEAANADIKRVATESSRPEEVQTTDSAAFATMSGSYATMGTALKGAGVPPVKEGQTTLDESVKGFESTSKGYADLKAKMEALDAKDQTKFAEGLKELAGGLEEATKGGKDALAKLNAGGLDKAMNAQKGCQVAMASPAASPK</sequence>
<dbReference type="EMBL" id="CP023701">
    <property type="protein sequence ID" value="QEU79526.1"/>
    <property type="molecule type" value="Genomic_DNA"/>
</dbReference>
<keyword evidence="3" id="KW-1185">Reference proteome</keyword>
<reference evidence="1" key="3">
    <citation type="submission" date="2020-09" db="EMBL/GenBank/DDBJ databases">
        <authorList>
            <person name="Sun Q."/>
            <person name="Ohkuma M."/>
        </authorList>
    </citation>
    <scope>NUCLEOTIDE SEQUENCE</scope>
    <source>
        <strain evidence="1">JCM 4834</strain>
    </source>
</reference>
<proteinExistence type="predicted"/>
<dbReference type="KEGG" id="ssub:CP968_15400"/>
<dbReference type="EMBL" id="BMVX01000020">
    <property type="protein sequence ID" value="GGZ82740.1"/>
    <property type="molecule type" value="Genomic_DNA"/>
</dbReference>